<sequence length="93" mass="10622">MDEQQFVGLLESLMQPDTDRVKAATATLNKTYYSNPASLTALLHILVSHQSPNLRQLAAIESRKLVKKHWLDLPNDQKPQIREQLLQSTLNEE</sequence>
<evidence type="ECO:0000259" key="1">
    <source>
        <dbReference type="PROSITE" id="PS50166"/>
    </source>
</evidence>
<dbReference type="GO" id="GO:0006886">
    <property type="term" value="P:intracellular protein transport"/>
    <property type="evidence" value="ECO:0007669"/>
    <property type="project" value="InterPro"/>
</dbReference>
<dbReference type="EMBL" id="JAHFXS010000903">
    <property type="protein sequence ID" value="KAG9981041.1"/>
    <property type="molecule type" value="Genomic_DNA"/>
</dbReference>
<gene>
    <name evidence="2" type="ORF">KCU98_g12502</name>
    <name evidence="3" type="ORF">KCU98_g7730</name>
</gene>
<protein>
    <recommendedName>
        <fullName evidence="1">Importin N-terminal domain-containing protein</fullName>
    </recommendedName>
</protein>
<dbReference type="PROSITE" id="PS50166">
    <property type="entry name" value="IMPORTIN_B_NT"/>
    <property type="match status" value="1"/>
</dbReference>
<dbReference type="AlphaFoldDB" id="A0A9P8FU72"/>
<dbReference type="GO" id="GO:0031267">
    <property type="term" value="F:small GTPase binding"/>
    <property type="evidence" value="ECO:0007669"/>
    <property type="project" value="InterPro"/>
</dbReference>
<proteinExistence type="predicted"/>
<dbReference type="SMART" id="SM00913">
    <property type="entry name" value="IBN_N"/>
    <property type="match status" value="1"/>
</dbReference>
<accession>A0A9P8FU72</accession>
<dbReference type="Gene3D" id="1.25.10.10">
    <property type="entry name" value="Leucine-rich Repeat Variant"/>
    <property type="match status" value="1"/>
</dbReference>
<reference evidence="3" key="2">
    <citation type="submission" date="2021-08" db="EMBL/GenBank/DDBJ databases">
        <authorList>
            <person name="Gostincar C."/>
            <person name="Sun X."/>
            <person name="Song Z."/>
            <person name="Gunde-Cimerman N."/>
        </authorList>
    </citation>
    <scope>NUCLEOTIDE SEQUENCE</scope>
    <source>
        <strain evidence="3">EXF-9298</strain>
    </source>
</reference>
<dbReference type="Proteomes" id="UP000729357">
    <property type="component" value="Unassembled WGS sequence"/>
</dbReference>
<reference evidence="3" key="1">
    <citation type="journal article" date="2021" name="J Fungi (Basel)">
        <title>Virulence traits and population genomics of the black yeast Aureobasidium melanogenum.</title>
        <authorList>
            <person name="Cernosa A."/>
            <person name="Sun X."/>
            <person name="Gostincar C."/>
            <person name="Fang C."/>
            <person name="Gunde-Cimerman N."/>
            <person name="Song Z."/>
        </authorList>
    </citation>
    <scope>NUCLEOTIDE SEQUENCE</scope>
    <source>
        <strain evidence="3">EXF-9298</strain>
    </source>
</reference>
<keyword evidence="4" id="KW-1185">Reference proteome</keyword>
<evidence type="ECO:0000313" key="4">
    <source>
        <dbReference type="Proteomes" id="UP000729357"/>
    </source>
</evidence>
<dbReference type="Pfam" id="PF03810">
    <property type="entry name" value="IBN_N"/>
    <property type="match status" value="1"/>
</dbReference>
<comment type="caution">
    <text evidence="3">The sequence shown here is derived from an EMBL/GenBank/DDBJ whole genome shotgun (WGS) entry which is preliminary data.</text>
</comment>
<feature type="domain" description="Importin N-terminal" evidence="1">
    <location>
        <begin position="24"/>
        <end position="91"/>
    </location>
</feature>
<evidence type="ECO:0000313" key="3">
    <source>
        <dbReference type="EMBL" id="KAG9981041.1"/>
    </source>
</evidence>
<dbReference type="InterPro" id="IPR011989">
    <property type="entry name" value="ARM-like"/>
</dbReference>
<name>A0A9P8FU72_AURME</name>
<organism evidence="3 4">
    <name type="scientific">Aureobasidium melanogenum</name>
    <name type="common">Aureobasidium pullulans var. melanogenum</name>
    <dbReference type="NCBI Taxonomy" id="46634"/>
    <lineage>
        <taxon>Eukaryota</taxon>
        <taxon>Fungi</taxon>
        <taxon>Dikarya</taxon>
        <taxon>Ascomycota</taxon>
        <taxon>Pezizomycotina</taxon>
        <taxon>Dothideomycetes</taxon>
        <taxon>Dothideomycetidae</taxon>
        <taxon>Dothideales</taxon>
        <taxon>Saccotheciaceae</taxon>
        <taxon>Aureobasidium</taxon>
    </lineage>
</organism>
<dbReference type="InterPro" id="IPR016024">
    <property type="entry name" value="ARM-type_fold"/>
</dbReference>
<evidence type="ECO:0000313" key="2">
    <source>
        <dbReference type="EMBL" id="KAG9973653.1"/>
    </source>
</evidence>
<feature type="non-terminal residue" evidence="3">
    <location>
        <position position="1"/>
    </location>
</feature>
<dbReference type="InterPro" id="IPR001494">
    <property type="entry name" value="Importin-beta_N"/>
</dbReference>
<dbReference type="SUPFAM" id="SSF48371">
    <property type="entry name" value="ARM repeat"/>
    <property type="match status" value="1"/>
</dbReference>
<dbReference type="EMBL" id="JAHFXS010002160">
    <property type="protein sequence ID" value="KAG9973653.1"/>
    <property type="molecule type" value="Genomic_DNA"/>
</dbReference>
<dbReference type="GO" id="GO:0005634">
    <property type="term" value="C:nucleus"/>
    <property type="evidence" value="ECO:0007669"/>
    <property type="project" value="UniProtKB-ARBA"/>
</dbReference>